<evidence type="ECO:0000256" key="11">
    <source>
        <dbReference type="ARBA" id="ARBA00045023"/>
    </source>
</evidence>
<dbReference type="GO" id="GO:0006099">
    <property type="term" value="P:tricarboxylic acid cycle"/>
    <property type="evidence" value="ECO:0007669"/>
    <property type="project" value="InterPro"/>
</dbReference>
<dbReference type="Gene3D" id="1.20.5.540">
    <property type="entry name" value="Single helix bin"/>
    <property type="match status" value="1"/>
</dbReference>
<evidence type="ECO:0000256" key="5">
    <source>
        <dbReference type="ARBA" id="ARBA00022617"/>
    </source>
</evidence>
<dbReference type="FunFam" id="1.20.1300.10:FF:000006">
    <property type="entry name" value="Succinate dehydrogenase cytochrome b560 subunit, mitochondrial"/>
    <property type="match status" value="1"/>
</dbReference>
<reference evidence="14" key="1">
    <citation type="submission" date="2021-09" db="EMBL/GenBank/DDBJ databases">
        <title>The genome of Mauremys mutica provides insights into the evolution of semi-aquatic lifestyle.</title>
        <authorList>
            <person name="Gong S."/>
            <person name="Gao Y."/>
        </authorList>
    </citation>
    <scope>NUCLEOTIDE SEQUENCE</scope>
    <source>
        <strain evidence="14">MM-2020</strain>
        <tissue evidence="14">Muscle</tissue>
    </source>
</reference>
<name>A0A9D3XFJ4_9SAUR</name>
<dbReference type="InterPro" id="IPR000701">
    <property type="entry name" value="SuccDH_FuR_B_TM-su"/>
</dbReference>
<dbReference type="GO" id="GO:0016020">
    <property type="term" value="C:membrane"/>
    <property type="evidence" value="ECO:0007669"/>
    <property type="project" value="UniProtKB-SubCell"/>
</dbReference>
<feature type="transmembrane region" description="Helical" evidence="13">
    <location>
        <begin position="159"/>
        <end position="187"/>
    </location>
</feature>
<dbReference type="GO" id="GO:0009055">
    <property type="term" value="F:electron transfer activity"/>
    <property type="evidence" value="ECO:0007669"/>
    <property type="project" value="InterPro"/>
</dbReference>
<keyword evidence="9" id="KW-0408">Iron</keyword>
<keyword evidence="7" id="KW-0479">Metal-binding</keyword>
<dbReference type="PROSITE" id="PS01000">
    <property type="entry name" value="SDH_CYT_1"/>
    <property type="match status" value="1"/>
</dbReference>
<organism evidence="14 15">
    <name type="scientific">Mauremys mutica</name>
    <name type="common">yellowpond turtle</name>
    <dbReference type="NCBI Taxonomy" id="74926"/>
    <lineage>
        <taxon>Eukaryota</taxon>
        <taxon>Metazoa</taxon>
        <taxon>Chordata</taxon>
        <taxon>Craniata</taxon>
        <taxon>Vertebrata</taxon>
        <taxon>Euteleostomi</taxon>
        <taxon>Archelosauria</taxon>
        <taxon>Testudinata</taxon>
        <taxon>Testudines</taxon>
        <taxon>Cryptodira</taxon>
        <taxon>Durocryptodira</taxon>
        <taxon>Testudinoidea</taxon>
        <taxon>Geoemydidae</taxon>
        <taxon>Geoemydinae</taxon>
        <taxon>Mauremys</taxon>
    </lineage>
</organism>
<dbReference type="CDD" id="cd03499">
    <property type="entry name" value="SQR_TypeC_SdhC"/>
    <property type="match status" value="1"/>
</dbReference>
<evidence type="ECO:0000256" key="2">
    <source>
        <dbReference type="ARBA" id="ARBA00005163"/>
    </source>
</evidence>
<dbReference type="Proteomes" id="UP000827986">
    <property type="component" value="Unassembled WGS sequence"/>
</dbReference>
<dbReference type="InterPro" id="IPR014314">
    <property type="entry name" value="Succ_DH_cytb556"/>
</dbReference>
<dbReference type="GO" id="GO:0006121">
    <property type="term" value="P:mitochondrial electron transport, succinate to ubiquinone"/>
    <property type="evidence" value="ECO:0007669"/>
    <property type="project" value="TreeGrafter"/>
</dbReference>
<keyword evidence="5" id="KW-0349">Heme</keyword>
<evidence type="ECO:0000313" key="14">
    <source>
        <dbReference type="EMBL" id="KAH1179644.1"/>
    </source>
</evidence>
<dbReference type="PANTHER" id="PTHR10978">
    <property type="entry name" value="SUCCINATE DEHYDROGENASE CYTOCHROME B560 SUBUNIT"/>
    <property type="match status" value="1"/>
</dbReference>
<dbReference type="SUPFAM" id="SSF81343">
    <property type="entry name" value="Fumarate reductase respiratory complex transmembrane subunits"/>
    <property type="match status" value="1"/>
</dbReference>
<comment type="caution">
    <text evidence="14">The sequence shown here is derived from an EMBL/GenBank/DDBJ whole genome shotgun (WGS) entry which is preliminary data.</text>
</comment>
<sequence length="230" mass="25097">MLVRCCSVQSAVLSARAVVYSSNYSSPEQLYRSNDSQSKLQQNKSPADMWVSVACGLGSAPAFLCDSAVLQGSYELAPFSELCPWFSVVPMGTTAKEEMAQFWDKNTQSNRPMSPHITVYKWSLPMMMSIGHRGTGVAMSAGVSLFGLAALILPEQFPYYLAFVKSLSLGPALIYSAKFALAFPLTYHTWNGIRHLMWDIGKGFKIPQVYQSGVLVLVLTLLSSAGLAAM</sequence>
<evidence type="ECO:0000256" key="8">
    <source>
        <dbReference type="ARBA" id="ARBA00022989"/>
    </source>
</evidence>
<evidence type="ECO:0000256" key="3">
    <source>
        <dbReference type="ARBA" id="ARBA00011758"/>
    </source>
</evidence>
<dbReference type="PROSITE" id="PS01001">
    <property type="entry name" value="SDH_CYT_2"/>
    <property type="match status" value="1"/>
</dbReference>
<keyword evidence="15" id="KW-1185">Reference proteome</keyword>
<evidence type="ECO:0000256" key="6">
    <source>
        <dbReference type="ARBA" id="ARBA00022692"/>
    </source>
</evidence>
<dbReference type="AlphaFoldDB" id="A0A9D3XFJ4"/>
<evidence type="ECO:0000256" key="1">
    <source>
        <dbReference type="ARBA" id="ARBA00004141"/>
    </source>
</evidence>
<keyword evidence="8 13" id="KW-1133">Transmembrane helix</keyword>
<accession>A0A9D3XFJ4</accession>
<dbReference type="EMBL" id="JAHDVG010000471">
    <property type="protein sequence ID" value="KAH1179644.1"/>
    <property type="molecule type" value="Genomic_DNA"/>
</dbReference>
<comment type="pathway">
    <text evidence="2">Carbohydrate metabolism; tricarboxylic acid cycle.</text>
</comment>
<proteinExistence type="predicted"/>
<dbReference type="Pfam" id="PF01127">
    <property type="entry name" value="Sdh_cyt"/>
    <property type="match status" value="1"/>
</dbReference>
<feature type="transmembrane region" description="Helical" evidence="13">
    <location>
        <begin position="134"/>
        <end position="153"/>
    </location>
</feature>
<dbReference type="GO" id="GO:0046872">
    <property type="term" value="F:metal ion binding"/>
    <property type="evidence" value="ECO:0007669"/>
    <property type="project" value="UniProtKB-KW"/>
</dbReference>
<evidence type="ECO:0000256" key="10">
    <source>
        <dbReference type="ARBA" id="ARBA00023136"/>
    </source>
</evidence>
<evidence type="ECO:0000313" key="15">
    <source>
        <dbReference type="Proteomes" id="UP000827986"/>
    </source>
</evidence>
<evidence type="ECO:0000256" key="7">
    <source>
        <dbReference type="ARBA" id="ARBA00022723"/>
    </source>
</evidence>
<dbReference type="InterPro" id="IPR034804">
    <property type="entry name" value="SQR/QFR_C/D"/>
</dbReference>
<gene>
    <name evidence="14" type="ORF">KIL84_005694</name>
</gene>
<dbReference type="NCBIfam" id="TIGR02970">
    <property type="entry name" value="succ_dehyd_cytB"/>
    <property type="match status" value="1"/>
</dbReference>
<keyword evidence="10 13" id="KW-0472">Membrane</keyword>
<protein>
    <recommendedName>
        <fullName evidence="4">Succinate dehydrogenase cytochrome b560 subunit, mitochondrial</fullName>
    </recommendedName>
    <alternativeName>
        <fullName evidence="11">Malate dehydrogenase [quinone] cytochrome b560 subunit</fullName>
    </alternativeName>
</protein>
<evidence type="ECO:0000256" key="12">
    <source>
        <dbReference type="ARBA" id="ARBA00045847"/>
    </source>
</evidence>
<dbReference type="InterPro" id="IPR018495">
    <property type="entry name" value="Succ_DH_cyt_bsu_CS"/>
</dbReference>
<dbReference type="GO" id="GO:0005739">
    <property type="term" value="C:mitochondrion"/>
    <property type="evidence" value="ECO:0007669"/>
    <property type="project" value="GOC"/>
</dbReference>
<feature type="transmembrane region" description="Helical" evidence="13">
    <location>
        <begin position="208"/>
        <end position="229"/>
    </location>
</feature>
<dbReference type="PANTHER" id="PTHR10978:SF5">
    <property type="entry name" value="SUCCINATE DEHYDROGENASE CYTOCHROME B560 SUBUNIT, MITOCHONDRIAL"/>
    <property type="match status" value="1"/>
</dbReference>
<comment type="function">
    <text evidence="12">Membrane-anchoring subunit of succinate dehydrogenase (SDH) that is involved in complex II of the mitochondrial electron transport chain and is responsible for transferring electrons from succinate to ubiquinone (coenzyme Q). SDH also oxidizes malate to the non-canonical enol form of oxaloacetate, enol-oxaloacetate. Enol-oxaloacetate, which is a potent inhibitor of the succinate dehydrogenase activity, is further isomerized into keto-oxaloacetate.</text>
</comment>
<keyword evidence="6 13" id="KW-0812">Transmembrane</keyword>
<evidence type="ECO:0000256" key="9">
    <source>
        <dbReference type="ARBA" id="ARBA00023004"/>
    </source>
</evidence>
<dbReference type="Gene3D" id="1.20.1300.10">
    <property type="entry name" value="Fumarate reductase/succinate dehydrogenase, transmembrane subunit"/>
    <property type="match status" value="1"/>
</dbReference>
<comment type="subcellular location">
    <subcellularLocation>
        <location evidence="1">Membrane</location>
        <topology evidence="1">Multi-pass membrane protein</topology>
    </subcellularLocation>
</comment>
<evidence type="ECO:0000256" key="4">
    <source>
        <dbReference type="ARBA" id="ARBA00014631"/>
    </source>
</evidence>
<comment type="subunit">
    <text evidence="3">Component of complex II composed of four subunits: the flavoprotein (FP) SDHA, iron-sulfur protein (IP) SDHB, and a cytochrome b560 composed of SDHC and SDHD.</text>
</comment>
<evidence type="ECO:0000256" key="13">
    <source>
        <dbReference type="SAM" id="Phobius"/>
    </source>
</evidence>